<evidence type="ECO:0000313" key="1">
    <source>
        <dbReference type="EMBL" id="MEG3440379.1"/>
    </source>
</evidence>
<name>A0AAW9R221_9CHRO</name>
<gene>
    <name evidence="1" type="ORF">V0288_24845</name>
</gene>
<accession>A0AAW9R221</accession>
<comment type="caution">
    <text evidence="1">The sequence shown here is derived from an EMBL/GenBank/DDBJ whole genome shotgun (WGS) entry which is preliminary data.</text>
</comment>
<sequence>MPDPELKQAILSHGIEATIETIFELLVSEESLENLAPETRTLLAAGFHNLLVIYCRDLAGSVTIGSLQ</sequence>
<dbReference type="AlphaFoldDB" id="A0AAW9R221"/>
<keyword evidence="2" id="KW-1185">Reference proteome</keyword>
<proteinExistence type="predicted"/>
<dbReference type="EMBL" id="JBAFSM010000097">
    <property type="protein sequence ID" value="MEG3440379.1"/>
    <property type="molecule type" value="Genomic_DNA"/>
</dbReference>
<dbReference type="RefSeq" id="WP_332867854.1">
    <property type="nucleotide sequence ID" value="NZ_JBAFSM010000097.1"/>
</dbReference>
<reference evidence="1 2" key="1">
    <citation type="submission" date="2024-01" db="EMBL/GenBank/DDBJ databases">
        <title>Genomic insights into the taxonomy and metabolism of the cyanobacterium Pannus brasiliensis CCIBt3594.</title>
        <authorList>
            <person name="Machado M."/>
            <person name="Botero N.B."/>
            <person name="Andreote A.P.D."/>
            <person name="Feitosa A.M.T."/>
            <person name="Popin R."/>
            <person name="Sivonen K."/>
            <person name="Fiore M.F."/>
        </authorList>
    </citation>
    <scope>NUCLEOTIDE SEQUENCE [LARGE SCALE GENOMIC DNA]</scope>
    <source>
        <strain evidence="1 2">CCIBt3594</strain>
    </source>
</reference>
<protein>
    <submittedName>
        <fullName evidence="1">Uncharacterized protein</fullName>
    </submittedName>
</protein>
<evidence type="ECO:0000313" key="2">
    <source>
        <dbReference type="Proteomes" id="UP001328733"/>
    </source>
</evidence>
<organism evidence="1 2">
    <name type="scientific">Pannus brasiliensis CCIBt3594</name>
    <dbReference type="NCBI Taxonomy" id="1427578"/>
    <lineage>
        <taxon>Bacteria</taxon>
        <taxon>Bacillati</taxon>
        <taxon>Cyanobacteriota</taxon>
        <taxon>Cyanophyceae</taxon>
        <taxon>Oscillatoriophycideae</taxon>
        <taxon>Chroococcales</taxon>
        <taxon>Microcystaceae</taxon>
        <taxon>Pannus</taxon>
    </lineage>
</organism>
<dbReference type="Proteomes" id="UP001328733">
    <property type="component" value="Unassembled WGS sequence"/>
</dbReference>